<feature type="binding site" evidence="8">
    <location>
        <position position="22"/>
    </location>
    <ligand>
        <name>tRNA</name>
        <dbReference type="ChEBI" id="CHEBI:17843"/>
    </ligand>
</feature>
<evidence type="ECO:0000313" key="11">
    <source>
        <dbReference type="EMBL" id="CUN56275.1"/>
    </source>
</evidence>
<dbReference type="PANTHER" id="PTHR17224:SF1">
    <property type="entry name" value="PEPTIDYL-TRNA HYDROLASE"/>
    <property type="match status" value="1"/>
</dbReference>
<comment type="similarity">
    <text evidence="5 8 10">Belongs to the PTH family.</text>
</comment>
<accession>A0A173Y0A9</accession>
<dbReference type="GO" id="GO:0004045">
    <property type="term" value="F:peptidyl-tRNA hydrolase activity"/>
    <property type="evidence" value="ECO:0007669"/>
    <property type="project" value="UniProtKB-UniRule"/>
</dbReference>
<comment type="subunit">
    <text evidence="8">Monomer.</text>
</comment>
<dbReference type="GO" id="GO:0000049">
    <property type="term" value="F:tRNA binding"/>
    <property type="evidence" value="ECO:0007669"/>
    <property type="project" value="UniProtKB-UniRule"/>
</dbReference>
<evidence type="ECO:0000256" key="8">
    <source>
        <dbReference type="HAMAP-Rule" id="MF_00083"/>
    </source>
</evidence>
<dbReference type="HAMAP" id="MF_00083">
    <property type="entry name" value="Pept_tRNA_hydro_bact"/>
    <property type="match status" value="1"/>
</dbReference>
<evidence type="ECO:0000256" key="7">
    <source>
        <dbReference type="ARBA" id="ARBA00050038"/>
    </source>
</evidence>
<comment type="catalytic activity">
    <reaction evidence="6 8 9">
        <text>an N-acyl-L-alpha-aminoacyl-tRNA + H2O = an N-acyl-L-amino acid + a tRNA + H(+)</text>
        <dbReference type="Rhea" id="RHEA:54448"/>
        <dbReference type="Rhea" id="RHEA-COMP:10123"/>
        <dbReference type="Rhea" id="RHEA-COMP:13883"/>
        <dbReference type="ChEBI" id="CHEBI:15377"/>
        <dbReference type="ChEBI" id="CHEBI:15378"/>
        <dbReference type="ChEBI" id="CHEBI:59874"/>
        <dbReference type="ChEBI" id="CHEBI:78442"/>
        <dbReference type="ChEBI" id="CHEBI:138191"/>
        <dbReference type="EC" id="3.1.1.29"/>
    </reaction>
</comment>
<dbReference type="RefSeq" id="WP_006235792.1">
    <property type="nucleotide sequence ID" value="NZ_CABKPD010000015.1"/>
</dbReference>
<proteinExistence type="inferred from homology"/>
<dbReference type="InterPro" id="IPR018171">
    <property type="entry name" value="Pept_tRNA_hydro_CS"/>
</dbReference>
<evidence type="ECO:0000256" key="5">
    <source>
        <dbReference type="ARBA" id="ARBA00038063"/>
    </source>
</evidence>
<name>A0A173Y0A9_9ACTN</name>
<dbReference type="EMBL" id="CYYP01000002">
    <property type="protein sequence ID" value="CUN56275.1"/>
    <property type="molecule type" value="Genomic_DNA"/>
</dbReference>
<dbReference type="GO" id="GO:0072344">
    <property type="term" value="P:rescue of stalled ribosome"/>
    <property type="evidence" value="ECO:0007669"/>
    <property type="project" value="UniProtKB-UniRule"/>
</dbReference>
<feature type="site" description="Discriminates between blocked and unblocked aminoacyl-tRNA" evidence="8">
    <location>
        <position position="17"/>
    </location>
</feature>
<evidence type="ECO:0000256" key="1">
    <source>
        <dbReference type="ARBA" id="ARBA00013260"/>
    </source>
</evidence>
<gene>
    <name evidence="8 11" type="primary">pth</name>
    <name evidence="11" type="ORF">ERS852381_00393</name>
</gene>
<dbReference type="GeneID" id="92850382"/>
<dbReference type="SUPFAM" id="SSF53178">
    <property type="entry name" value="Peptidyl-tRNA hydrolase-like"/>
    <property type="match status" value="1"/>
</dbReference>
<evidence type="ECO:0000256" key="4">
    <source>
        <dbReference type="ARBA" id="ARBA00022884"/>
    </source>
</evidence>
<dbReference type="AlphaFoldDB" id="A0A173Y0A9"/>
<evidence type="ECO:0000256" key="6">
    <source>
        <dbReference type="ARBA" id="ARBA00048707"/>
    </source>
</evidence>
<comment type="subcellular location">
    <subcellularLocation>
        <location evidence="8">Cytoplasm</location>
    </subcellularLocation>
</comment>
<dbReference type="GO" id="GO:0006515">
    <property type="term" value="P:protein quality control for misfolded or incompletely synthesized proteins"/>
    <property type="evidence" value="ECO:0007669"/>
    <property type="project" value="UniProtKB-UniRule"/>
</dbReference>
<feature type="binding site" evidence="8">
    <location>
        <position position="79"/>
    </location>
    <ligand>
        <name>tRNA</name>
        <dbReference type="ChEBI" id="CHEBI:17843"/>
    </ligand>
</feature>
<sequence>MAAAQPLKIRMVAGLGNPGEEYAETRHNAGFKAIDELARQAGVTYWKNQAGAEVALININDPEEEGGKRQIVLVKPQSYMNTSGGPISKLCREYKIKAEELLVIHDELDIPAGDVRVKVGGGHAGHNGLRSIIDKMGSRDFSRIRTGIGNPPGKMAVADYVLKQLRAREAEDFQDTCARAADAAGLAIVHGVVYARDHVNGAASANGKH</sequence>
<feature type="site" description="Stabilizes the basic form of H active site to accept a proton" evidence="8">
    <location>
        <position position="106"/>
    </location>
</feature>
<feature type="binding site" evidence="8">
    <location>
        <position position="81"/>
    </location>
    <ligand>
        <name>tRNA</name>
        <dbReference type="ChEBI" id="CHEBI:17843"/>
    </ligand>
</feature>
<evidence type="ECO:0000256" key="10">
    <source>
        <dbReference type="RuleBase" id="RU004320"/>
    </source>
</evidence>
<dbReference type="NCBIfam" id="TIGR00447">
    <property type="entry name" value="pth"/>
    <property type="match status" value="1"/>
</dbReference>
<keyword evidence="3 8" id="KW-0378">Hydrolase</keyword>
<protein>
    <recommendedName>
        <fullName evidence="7 8">Peptidyl-tRNA hydrolase</fullName>
        <shortName evidence="8">Pth</shortName>
        <ecNumber evidence="1 8">3.1.1.29</ecNumber>
    </recommendedName>
</protein>
<dbReference type="EC" id="3.1.1.29" evidence="1 8"/>
<keyword evidence="4 8" id="KW-0694">RNA-binding</keyword>
<evidence type="ECO:0000313" key="12">
    <source>
        <dbReference type="Proteomes" id="UP000095468"/>
    </source>
</evidence>
<dbReference type="PROSITE" id="PS01196">
    <property type="entry name" value="PEPT_TRNA_HYDROL_2"/>
    <property type="match status" value="1"/>
</dbReference>
<keyword evidence="8" id="KW-0963">Cytoplasm</keyword>
<reference evidence="11 12" key="1">
    <citation type="submission" date="2015-09" db="EMBL/GenBank/DDBJ databases">
        <authorList>
            <consortium name="Pathogen Informatics"/>
        </authorList>
    </citation>
    <scope>NUCLEOTIDE SEQUENCE [LARGE SCALE GENOMIC DNA]</scope>
    <source>
        <strain evidence="11 12">2789STDY5608823</strain>
    </source>
</reference>
<feature type="active site" description="Proton acceptor" evidence="8">
    <location>
        <position position="27"/>
    </location>
</feature>
<evidence type="ECO:0000256" key="9">
    <source>
        <dbReference type="RuleBase" id="RU000673"/>
    </source>
</evidence>
<evidence type="ECO:0000256" key="3">
    <source>
        <dbReference type="ARBA" id="ARBA00022801"/>
    </source>
</evidence>
<dbReference type="Pfam" id="PF01195">
    <property type="entry name" value="Pept_tRNA_hydro"/>
    <property type="match status" value="1"/>
</dbReference>
<dbReference type="CDD" id="cd00462">
    <property type="entry name" value="PTH"/>
    <property type="match status" value="1"/>
</dbReference>
<keyword evidence="2 8" id="KW-0820">tRNA-binding</keyword>
<organism evidence="11 12">
    <name type="scientific">Collinsella aerofaciens</name>
    <dbReference type="NCBI Taxonomy" id="74426"/>
    <lineage>
        <taxon>Bacteria</taxon>
        <taxon>Bacillati</taxon>
        <taxon>Actinomycetota</taxon>
        <taxon>Coriobacteriia</taxon>
        <taxon>Coriobacteriales</taxon>
        <taxon>Coriobacteriaceae</taxon>
        <taxon>Collinsella</taxon>
    </lineage>
</organism>
<feature type="binding site" evidence="8">
    <location>
        <position position="127"/>
    </location>
    <ligand>
        <name>tRNA</name>
        <dbReference type="ChEBI" id="CHEBI:17843"/>
    </ligand>
</feature>
<comment type="function">
    <text evidence="8">Hydrolyzes ribosome-free peptidyl-tRNAs (with 1 or more amino acids incorporated), which drop off the ribosome during protein synthesis, or as a result of ribosome stalling.</text>
</comment>
<dbReference type="Proteomes" id="UP000095468">
    <property type="component" value="Unassembled WGS sequence"/>
</dbReference>
<dbReference type="PANTHER" id="PTHR17224">
    <property type="entry name" value="PEPTIDYL-TRNA HYDROLASE"/>
    <property type="match status" value="1"/>
</dbReference>
<evidence type="ECO:0000256" key="2">
    <source>
        <dbReference type="ARBA" id="ARBA00022555"/>
    </source>
</evidence>
<dbReference type="GO" id="GO:0005737">
    <property type="term" value="C:cytoplasm"/>
    <property type="evidence" value="ECO:0007669"/>
    <property type="project" value="UniProtKB-SubCell"/>
</dbReference>
<comment type="function">
    <text evidence="8">Catalyzes the release of premature peptidyl moieties from peptidyl-tRNA molecules trapped in stalled 50S ribosomal subunits, and thus maintains levels of free tRNAs and 50S ribosomes.</text>
</comment>
<dbReference type="PROSITE" id="PS01195">
    <property type="entry name" value="PEPT_TRNA_HYDROL_1"/>
    <property type="match status" value="1"/>
</dbReference>
<dbReference type="FunFam" id="3.40.50.1470:FF:000001">
    <property type="entry name" value="Peptidyl-tRNA hydrolase"/>
    <property type="match status" value="1"/>
</dbReference>
<dbReference type="Gene3D" id="3.40.50.1470">
    <property type="entry name" value="Peptidyl-tRNA hydrolase"/>
    <property type="match status" value="1"/>
</dbReference>
<dbReference type="InterPro" id="IPR036416">
    <property type="entry name" value="Pept_tRNA_hydro_sf"/>
</dbReference>
<dbReference type="InterPro" id="IPR001328">
    <property type="entry name" value="Pept_tRNA_hydro"/>
</dbReference>